<dbReference type="AlphaFoldDB" id="A0A5M8QR72"/>
<name>A0A5M8QR72_9BACT</name>
<sequence>MVKTYRFIALLGDGRERFSDKELDQEWPTEPVVIDAYGFSDVYRYAGYVFLNEEWFTKYSKNWHVSSMEIDNLLVNLVRYAASDSQSENLVSIKAYLETPPDTLEEAIAIWKGFYDPALKRI</sequence>
<organism evidence="1 2">
    <name type="scientific">Dyadobacter flavalbus</name>
    <dbReference type="NCBI Taxonomy" id="2579942"/>
    <lineage>
        <taxon>Bacteria</taxon>
        <taxon>Pseudomonadati</taxon>
        <taxon>Bacteroidota</taxon>
        <taxon>Cytophagia</taxon>
        <taxon>Cytophagales</taxon>
        <taxon>Spirosomataceae</taxon>
        <taxon>Dyadobacter</taxon>
    </lineage>
</organism>
<evidence type="ECO:0000313" key="2">
    <source>
        <dbReference type="Proteomes" id="UP000323994"/>
    </source>
</evidence>
<protein>
    <submittedName>
        <fullName evidence="1">Uncharacterized protein</fullName>
    </submittedName>
</protein>
<dbReference type="RefSeq" id="WP_139014002.1">
    <property type="nucleotide sequence ID" value="NZ_VBSN01000066.1"/>
</dbReference>
<accession>A0A5M8QR72</accession>
<gene>
    <name evidence="1" type="ORF">FEM33_21310</name>
</gene>
<comment type="caution">
    <text evidence="1">The sequence shown here is derived from an EMBL/GenBank/DDBJ whole genome shotgun (WGS) entry which is preliminary data.</text>
</comment>
<proteinExistence type="predicted"/>
<dbReference type="OrthoDB" id="955090at2"/>
<dbReference type="Proteomes" id="UP000323994">
    <property type="component" value="Unassembled WGS sequence"/>
</dbReference>
<evidence type="ECO:0000313" key="1">
    <source>
        <dbReference type="EMBL" id="KAA6436682.1"/>
    </source>
</evidence>
<keyword evidence="2" id="KW-1185">Reference proteome</keyword>
<reference evidence="1 2" key="1">
    <citation type="submission" date="2019-05" db="EMBL/GenBank/DDBJ databases">
        <authorList>
            <person name="Qu J.-H."/>
        </authorList>
    </citation>
    <scope>NUCLEOTIDE SEQUENCE [LARGE SCALE GENOMIC DNA]</scope>
    <source>
        <strain evidence="1 2">NS28</strain>
    </source>
</reference>
<dbReference type="EMBL" id="VBSN01000066">
    <property type="protein sequence ID" value="KAA6436682.1"/>
    <property type="molecule type" value="Genomic_DNA"/>
</dbReference>